<sequence length="188" mass="21934">MSVYTSLIFNNIPFITPHLESQYLSEKVISAAVAIHEPHYKSGMVLEHVGLLVTTVSNHTFLVHSCPVPPTYGTIIDLFTPTLCKKYRITNFYLPKNDLRLNDFYITCGGNQQWGWGIDKSGTCTDSVWRMLEALFWSKEKDDLRLEWARLQKGNRLSRFLISIFVDVSYFWIMKLYYGDFYGNRRIQ</sequence>
<dbReference type="Proteomes" id="UP000439903">
    <property type="component" value="Unassembled WGS sequence"/>
</dbReference>
<evidence type="ECO:0000256" key="1">
    <source>
        <dbReference type="SAM" id="Phobius"/>
    </source>
</evidence>
<proteinExistence type="predicted"/>
<keyword evidence="3" id="KW-1185">Reference proteome</keyword>
<gene>
    <name evidence="2" type="ORF">F8M41_019286</name>
</gene>
<name>A0A8H4AKA4_GIGMA</name>
<feature type="transmembrane region" description="Helical" evidence="1">
    <location>
        <begin position="160"/>
        <end position="178"/>
    </location>
</feature>
<dbReference type="AlphaFoldDB" id="A0A8H4AKA4"/>
<comment type="caution">
    <text evidence="2">The sequence shown here is derived from an EMBL/GenBank/DDBJ whole genome shotgun (WGS) entry which is preliminary data.</text>
</comment>
<evidence type="ECO:0000313" key="2">
    <source>
        <dbReference type="EMBL" id="KAF0505742.1"/>
    </source>
</evidence>
<protein>
    <submittedName>
        <fullName evidence="2">Uncharacterized protein</fullName>
    </submittedName>
</protein>
<evidence type="ECO:0000313" key="3">
    <source>
        <dbReference type="Proteomes" id="UP000439903"/>
    </source>
</evidence>
<keyword evidence="1" id="KW-1133">Transmembrane helix</keyword>
<organism evidence="2 3">
    <name type="scientific">Gigaspora margarita</name>
    <dbReference type="NCBI Taxonomy" id="4874"/>
    <lineage>
        <taxon>Eukaryota</taxon>
        <taxon>Fungi</taxon>
        <taxon>Fungi incertae sedis</taxon>
        <taxon>Mucoromycota</taxon>
        <taxon>Glomeromycotina</taxon>
        <taxon>Glomeromycetes</taxon>
        <taxon>Diversisporales</taxon>
        <taxon>Gigasporaceae</taxon>
        <taxon>Gigaspora</taxon>
    </lineage>
</organism>
<keyword evidence="1" id="KW-0472">Membrane</keyword>
<reference evidence="2 3" key="1">
    <citation type="journal article" date="2019" name="Environ. Microbiol.">
        <title>At the nexus of three kingdoms: the genome of the mycorrhizal fungus Gigaspora margarita provides insights into plant, endobacterial and fungal interactions.</title>
        <authorList>
            <person name="Venice F."/>
            <person name="Ghignone S."/>
            <person name="Salvioli di Fossalunga A."/>
            <person name="Amselem J."/>
            <person name="Novero M."/>
            <person name="Xianan X."/>
            <person name="Sedzielewska Toro K."/>
            <person name="Morin E."/>
            <person name="Lipzen A."/>
            <person name="Grigoriev I.V."/>
            <person name="Henrissat B."/>
            <person name="Martin F.M."/>
            <person name="Bonfante P."/>
        </authorList>
    </citation>
    <scope>NUCLEOTIDE SEQUENCE [LARGE SCALE GENOMIC DNA]</scope>
    <source>
        <strain evidence="2 3">BEG34</strain>
    </source>
</reference>
<accession>A0A8H4AKA4</accession>
<dbReference type="OrthoDB" id="2309038at2759"/>
<keyword evidence="1" id="KW-0812">Transmembrane</keyword>
<dbReference type="EMBL" id="WTPW01000496">
    <property type="protein sequence ID" value="KAF0505742.1"/>
    <property type="molecule type" value="Genomic_DNA"/>
</dbReference>